<accession>A0ACB9F2P7</accession>
<evidence type="ECO:0000313" key="2">
    <source>
        <dbReference type="Proteomes" id="UP001055811"/>
    </source>
</evidence>
<reference evidence="2" key="1">
    <citation type="journal article" date="2022" name="Mol. Ecol. Resour.">
        <title>The genomes of chicory, endive, great burdock and yacon provide insights into Asteraceae palaeo-polyploidization history and plant inulin production.</title>
        <authorList>
            <person name="Fan W."/>
            <person name="Wang S."/>
            <person name="Wang H."/>
            <person name="Wang A."/>
            <person name="Jiang F."/>
            <person name="Liu H."/>
            <person name="Zhao H."/>
            <person name="Xu D."/>
            <person name="Zhang Y."/>
        </authorList>
    </citation>
    <scope>NUCLEOTIDE SEQUENCE [LARGE SCALE GENOMIC DNA]</scope>
    <source>
        <strain evidence="2">cv. Punajuju</strain>
    </source>
</reference>
<proteinExistence type="predicted"/>
<reference evidence="1 2" key="2">
    <citation type="journal article" date="2022" name="Mol. Ecol. Resour.">
        <title>The genomes of chicory, endive, great burdock and yacon provide insights into Asteraceae paleo-polyploidization history and plant inulin production.</title>
        <authorList>
            <person name="Fan W."/>
            <person name="Wang S."/>
            <person name="Wang H."/>
            <person name="Wang A."/>
            <person name="Jiang F."/>
            <person name="Liu H."/>
            <person name="Zhao H."/>
            <person name="Xu D."/>
            <person name="Zhang Y."/>
        </authorList>
    </citation>
    <scope>NUCLEOTIDE SEQUENCE [LARGE SCALE GENOMIC DNA]</scope>
    <source>
        <strain evidence="2">cv. Punajuju</strain>
        <tissue evidence="1">Leaves</tissue>
    </source>
</reference>
<evidence type="ECO:0000313" key="1">
    <source>
        <dbReference type="EMBL" id="KAI3764966.1"/>
    </source>
</evidence>
<organism evidence="1 2">
    <name type="scientific">Cichorium intybus</name>
    <name type="common">Chicory</name>
    <dbReference type="NCBI Taxonomy" id="13427"/>
    <lineage>
        <taxon>Eukaryota</taxon>
        <taxon>Viridiplantae</taxon>
        <taxon>Streptophyta</taxon>
        <taxon>Embryophyta</taxon>
        <taxon>Tracheophyta</taxon>
        <taxon>Spermatophyta</taxon>
        <taxon>Magnoliopsida</taxon>
        <taxon>eudicotyledons</taxon>
        <taxon>Gunneridae</taxon>
        <taxon>Pentapetalae</taxon>
        <taxon>asterids</taxon>
        <taxon>campanulids</taxon>
        <taxon>Asterales</taxon>
        <taxon>Asteraceae</taxon>
        <taxon>Cichorioideae</taxon>
        <taxon>Cichorieae</taxon>
        <taxon>Cichoriinae</taxon>
        <taxon>Cichorium</taxon>
    </lineage>
</organism>
<dbReference type="Proteomes" id="UP001055811">
    <property type="component" value="Linkage Group LG03"/>
</dbReference>
<protein>
    <submittedName>
        <fullName evidence="1">Uncharacterized protein</fullName>
    </submittedName>
</protein>
<keyword evidence="2" id="KW-1185">Reference proteome</keyword>
<dbReference type="EMBL" id="CM042011">
    <property type="protein sequence ID" value="KAI3764966.1"/>
    <property type="molecule type" value="Genomic_DNA"/>
</dbReference>
<gene>
    <name evidence="1" type="ORF">L2E82_14984</name>
</gene>
<name>A0ACB9F2P7_CICIN</name>
<comment type="caution">
    <text evidence="1">The sequence shown here is derived from an EMBL/GenBank/DDBJ whole genome shotgun (WGS) entry which is preliminary data.</text>
</comment>
<sequence length="98" mass="11432">MEESLTPVANRLLLYPVCTFRLLFLPLAFLPFPLSRITVFSLVPAKPRWRGRRVGFFFIPILNRTTPSRFHPFILQSADSLRHIMYAFSDTIDGRCIF</sequence>